<feature type="compositionally biased region" description="Basic and acidic residues" evidence="1">
    <location>
        <begin position="314"/>
        <end position="325"/>
    </location>
</feature>
<dbReference type="InterPro" id="IPR011993">
    <property type="entry name" value="PH-like_dom_sf"/>
</dbReference>
<accession>A0A1I8FJ79</accession>
<feature type="compositionally biased region" description="Basic and acidic residues" evidence="1">
    <location>
        <begin position="292"/>
        <end position="304"/>
    </location>
</feature>
<dbReference type="Proteomes" id="UP000095280">
    <property type="component" value="Unplaced"/>
</dbReference>
<organism evidence="2 3">
    <name type="scientific">Macrostomum lignano</name>
    <dbReference type="NCBI Taxonomy" id="282301"/>
    <lineage>
        <taxon>Eukaryota</taxon>
        <taxon>Metazoa</taxon>
        <taxon>Spiralia</taxon>
        <taxon>Lophotrochozoa</taxon>
        <taxon>Platyhelminthes</taxon>
        <taxon>Rhabditophora</taxon>
        <taxon>Macrostomorpha</taxon>
        <taxon>Macrostomida</taxon>
        <taxon>Macrostomidae</taxon>
        <taxon>Macrostomum</taxon>
    </lineage>
</organism>
<feature type="compositionally biased region" description="Low complexity" evidence="1">
    <location>
        <begin position="238"/>
        <end position="257"/>
    </location>
</feature>
<feature type="region of interest" description="Disordered" evidence="1">
    <location>
        <begin position="292"/>
        <end position="325"/>
    </location>
</feature>
<feature type="region of interest" description="Disordered" evidence="1">
    <location>
        <begin position="1"/>
        <end position="34"/>
    </location>
</feature>
<feature type="compositionally biased region" description="Low complexity" evidence="1">
    <location>
        <begin position="1"/>
        <end position="17"/>
    </location>
</feature>
<sequence length="325" mass="35422">FHVSPAAPLPSLTSLPPRRVPPPTPLRPSSTATTVSSAQPLFSFGGMSFAAASQQVSKPTASAGAGAAAPSSSASPSSNFSFGSSATAGWVPDSFDNQVWLLVFGSTPTSADKVEQACCQIKDSACREGFKGQKNSAAAKDSKGQRLGRREGLKGQRLCRREGLKGQRLCPPRRIQNKDKDSNDLVLVGFEPSVTDDQIRRARRLKLRIIFMPTRIAPAMTDTRATAEAYSGTRRSSRSPSNNNSNNSRNRLSLLNNRKLKSGEETTRTALFCQRAKLYRWTDGQWKARSWRSDESSCNKRDGAGSRLVMRTQSEPDEHPTVLMM</sequence>
<keyword evidence="2" id="KW-1185">Reference proteome</keyword>
<proteinExistence type="predicted"/>
<name>A0A1I8FJ79_9PLAT</name>
<evidence type="ECO:0000256" key="1">
    <source>
        <dbReference type="SAM" id="MobiDB-lite"/>
    </source>
</evidence>
<evidence type="ECO:0000313" key="2">
    <source>
        <dbReference type="Proteomes" id="UP000095280"/>
    </source>
</evidence>
<evidence type="ECO:0000313" key="3">
    <source>
        <dbReference type="WBParaSite" id="maker-unitig_36704-snap-gene-0.3-mRNA-1"/>
    </source>
</evidence>
<feature type="region of interest" description="Disordered" evidence="1">
    <location>
        <begin position="222"/>
        <end position="260"/>
    </location>
</feature>
<dbReference type="AlphaFoldDB" id="A0A1I8FJ79"/>
<protein>
    <submittedName>
        <fullName evidence="3">WWE domain-containing protein</fullName>
    </submittedName>
</protein>
<dbReference type="WBParaSite" id="maker-unitig_36704-snap-gene-0.3-mRNA-1">
    <property type="protein sequence ID" value="maker-unitig_36704-snap-gene-0.3-mRNA-1"/>
    <property type="gene ID" value="maker-unitig_36704-snap-gene-0.3"/>
</dbReference>
<reference evidence="3" key="1">
    <citation type="submission" date="2016-11" db="UniProtKB">
        <authorList>
            <consortium name="WormBaseParasite"/>
        </authorList>
    </citation>
    <scope>IDENTIFICATION</scope>
</reference>
<dbReference type="Gene3D" id="2.30.29.30">
    <property type="entry name" value="Pleckstrin-homology domain (PH domain)/Phosphotyrosine-binding domain (PTB)"/>
    <property type="match status" value="1"/>
</dbReference>